<dbReference type="GO" id="GO:0032259">
    <property type="term" value="P:methylation"/>
    <property type="evidence" value="ECO:0007669"/>
    <property type="project" value="UniProtKB-KW"/>
</dbReference>
<dbReference type="CDD" id="cd02440">
    <property type="entry name" value="AdoMet_MTases"/>
    <property type="match status" value="1"/>
</dbReference>
<dbReference type="GO" id="GO:0008168">
    <property type="term" value="F:methyltransferase activity"/>
    <property type="evidence" value="ECO:0007669"/>
    <property type="project" value="UniProtKB-KW"/>
</dbReference>
<sequence>MHQILAYIKFLFKSSNRHGVHSPFIYDLVTKCFYDKTTYEAYTILEKYRQHLLNDEEIITVTDFGSGSRVFKSNQRKVAAIAKNAGISPKRSQLLYRLVNYFQPKNILEIGTSLGIASSAMSLGNPKAKIITLEGCPETSKVAKDAFDTFGLQNVELITTKFEDFFTHHPQPNTQHPKPKIHHPTPTYDLIYFDGNHQKEATLDYFDTLLPTIHNDSVWVFDDIHWSAGMEEAWEKIKAHPSVTVTIDSFYWGLVFFRKEQRRQDFVIRV</sequence>
<keyword evidence="2" id="KW-1185">Reference proteome</keyword>
<dbReference type="EC" id="2.1.1.-" evidence="1"/>
<comment type="caution">
    <text evidence="1">The sequence shown here is derived from an EMBL/GenBank/DDBJ whole genome shotgun (WGS) entry which is preliminary data.</text>
</comment>
<dbReference type="InterPro" id="IPR029063">
    <property type="entry name" value="SAM-dependent_MTases_sf"/>
</dbReference>
<dbReference type="Gene3D" id="3.40.50.150">
    <property type="entry name" value="Vaccinia Virus protein VP39"/>
    <property type="match status" value="1"/>
</dbReference>
<dbReference type="SUPFAM" id="SSF53335">
    <property type="entry name" value="S-adenosyl-L-methionine-dependent methyltransferases"/>
    <property type="match status" value="1"/>
</dbReference>
<accession>A0ABW3D212</accession>
<dbReference type="Proteomes" id="UP001596978">
    <property type="component" value="Unassembled WGS sequence"/>
</dbReference>
<dbReference type="Pfam" id="PF13578">
    <property type="entry name" value="Methyltransf_24"/>
    <property type="match status" value="1"/>
</dbReference>
<evidence type="ECO:0000313" key="2">
    <source>
        <dbReference type="Proteomes" id="UP001596978"/>
    </source>
</evidence>
<reference evidence="2" key="1">
    <citation type="journal article" date="2019" name="Int. J. Syst. Evol. Microbiol.">
        <title>The Global Catalogue of Microorganisms (GCM) 10K type strain sequencing project: providing services to taxonomists for standard genome sequencing and annotation.</title>
        <authorList>
            <consortium name="The Broad Institute Genomics Platform"/>
            <consortium name="The Broad Institute Genome Sequencing Center for Infectious Disease"/>
            <person name="Wu L."/>
            <person name="Ma J."/>
        </authorList>
    </citation>
    <scope>NUCLEOTIDE SEQUENCE [LARGE SCALE GENOMIC DNA]</scope>
    <source>
        <strain evidence="2">CCUG 62952</strain>
    </source>
</reference>
<gene>
    <name evidence="1" type="ORF">ACFQ1M_17835</name>
</gene>
<evidence type="ECO:0000313" key="1">
    <source>
        <dbReference type="EMBL" id="MFD0864080.1"/>
    </source>
</evidence>
<dbReference type="EMBL" id="JBHTJH010000025">
    <property type="protein sequence ID" value="MFD0864080.1"/>
    <property type="molecule type" value="Genomic_DNA"/>
</dbReference>
<organism evidence="1 2">
    <name type="scientific">Sungkyunkwania multivorans</name>
    <dbReference type="NCBI Taxonomy" id="1173618"/>
    <lineage>
        <taxon>Bacteria</taxon>
        <taxon>Pseudomonadati</taxon>
        <taxon>Bacteroidota</taxon>
        <taxon>Flavobacteriia</taxon>
        <taxon>Flavobacteriales</taxon>
        <taxon>Flavobacteriaceae</taxon>
        <taxon>Sungkyunkwania</taxon>
    </lineage>
</organism>
<keyword evidence="1" id="KW-0489">Methyltransferase</keyword>
<keyword evidence="1" id="KW-0808">Transferase</keyword>
<name>A0ABW3D212_9FLAO</name>
<protein>
    <submittedName>
        <fullName evidence="1">O-methyltransferase</fullName>
        <ecNumber evidence="1">2.1.1.-</ecNumber>
    </submittedName>
</protein>
<proteinExistence type="predicted"/>